<proteinExistence type="predicted"/>
<evidence type="ECO:0000313" key="3">
    <source>
        <dbReference type="Proteomes" id="UP000676079"/>
    </source>
</evidence>
<dbReference type="Pfam" id="PF01636">
    <property type="entry name" value="APH"/>
    <property type="match status" value="2"/>
</dbReference>
<dbReference type="SUPFAM" id="SSF56112">
    <property type="entry name" value="Protein kinase-like (PK-like)"/>
    <property type="match status" value="1"/>
</dbReference>
<dbReference type="PANTHER" id="PTHR21310:SF40">
    <property type="entry name" value="AMINOGLYCOSIDE PHOSPHOTRANSFERASE DOMAIN-CONTAINING PROTEIN-RELATED"/>
    <property type="match status" value="1"/>
</dbReference>
<dbReference type="InterPro" id="IPR002575">
    <property type="entry name" value="Aminoglycoside_PTrfase"/>
</dbReference>
<feature type="domain" description="Aminoglycoside phosphotransferase" evidence="1">
    <location>
        <begin position="105"/>
        <end position="144"/>
    </location>
</feature>
<dbReference type="PANTHER" id="PTHR21310">
    <property type="entry name" value="AMINOGLYCOSIDE PHOSPHOTRANSFERASE-RELATED-RELATED"/>
    <property type="match status" value="1"/>
</dbReference>
<feature type="domain" description="Aminoglycoside phosphotransferase" evidence="1">
    <location>
        <begin position="4"/>
        <end position="101"/>
    </location>
</feature>
<dbReference type="EMBL" id="CP074133">
    <property type="protein sequence ID" value="QUX26274.1"/>
    <property type="molecule type" value="Genomic_DNA"/>
</dbReference>
<organism evidence="2 3">
    <name type="scientific">Nocardiopsis changdeensis</name>
    <dbReference type="NCBI Taxonomy" id="2831969"/>
    <lineage>
        <taxon>Bacteria</taxon>
        <taxon>Bacillati</taxon>
        <taxon>Actinomycetota</taxon>
        <taxon>Actinomycetes</taxon>
        <taxon>Streptosporangiales</taxon>
        <taxon>Nocardiopsidaceae</taxon>
        <taxon>Nocardiopsis</taxon>
    </lineage>
</organism>
<evidence type="ECO:0000259" key="1">
    <source>
        <dbReference type="Pfam" id="PF01636"/>
    </source>
</evidence>
<gene>
    <name evidence="2" type="ORF">KGD84_29360</name>
</gene>
<name>A0ABX8BW24_9ACTN</name>
<dbReference type="InterPro" id="IPR011009">
    <property type="entry name" value="Kinase-like_dom_sf"/>
</dbReference>
<reference evidence="2 3" key="1">
    <citation type="submission" date="2021-05" db="EMBL/GenBank/DDBJ databases">
        <title>Direct Submission.</title>
        <authorList>
            <person name="Li K."/>
            <person name="Gao J."/>
        </authorList>
    </citation>
    <scope>NUCLEOTIDE SEQUENCE [LARGE SCALE GENOMIC DNA]</scope>
    <source>
        <strain evidence="2 3">Mg02</strain>
    </source>
</reference>
<dbReference type="InterPro" id="IPR051678">
    <property type="entry name" value="AGP_Transferase"/>
</dbReference>
<dbReference type="Proteomes" id="UP000676079">
    <property type="component" value="Chromosome"/>
</dbReference>
<dbReference type="Gene3D" id="3.90.1200.10">
    <property type="match status" value="1"/>
</dbReference>
<sequence>MPTLLASGRDADVFALDGHRVLRRSRDGRSPAVEAEVMRHVAGLGLPVPRVYSVDGPDLVMERLHGPSLLGAALAGEVTAEETGRIMADLQGRLHALPAPGGGGVLLHLDLHPDNVVLTATGPVLIDWTNARQGEADLDVALSALILAQVALAGTFPGPVAALAGEGLGAFLSHTRGDPVRLLDAAVELRAGDPNLAPEEERVLAAAAEAVRGRASA</sequence>
<protein>
    <submittedName>
        <fullName evidence="2">Phosphotransferase</fullName>
    </submittedName>
</protein>
<accession>A0ABX8BW24</accession>
<keyword evidence="3" id="KW-1185">Reference proteome</keyword>
<evidence type="ECO:0000313" key="2">
    <source>
        <dbReference type="EMBL" id="QUX26274.1"/>
    </source>
</evidence>